<dbReference type="SUPFAM" id="SSF53756">
    <property type="entry name" value="UDP-Glycosyltransferase/glycogen phosphorylase"/>
    <property type="match status" value="2"/>
</dbReference>
<dbReference type="Gene3D" id="3.40.50.11820">
    <property type="match status" value="1"/>
</dbReference>
<evidence type="ECO:0000256" key="1">
    <source>
        <dbReference type="ARBA" id="ARBA00004202"/>
    </source>
</evidence>
<comment type="similarity">
    <text evidence="2">Belongs to the CDP-glycerol glycerophosphotransferase family.</text>
</comment>
<dbReference type="Gene3D" id="3.40.50.2000">
    <property type="entry name" value="Glycogen Phosphorylase B"/>
    <property type="match status" value="2"/>
</dbReference>
<keyword evidence="8" id="KW-0167">Capsid protein</keyword>
<dbReference type="GO" id="GO:0047355">
    <property type="term" value="F:CDP-glycerol glycerophosphotransferase activity"/>
    <property type="evidence" value="ECO:0007669"/>
    <property type="project" value="InterPro"/>
</dbReference>
<evidence type="ECO:0000313" key="9">
    <source>
        <dbReference type="Proteomes" id="UP000233440"/>
    </source>
</evidence>
<evidence type="ECO:0000256" key="6">
    <source>
        <dbReference type="ARBA" id="ARBA00023136"/>
    </source>
</evidence>
<dbReference type="Pfam" id="PF00534">
    <property type="entry name" value="Glycos_transf_1"/>
    <property type="match status" value="1"/>
</dbReference>
<dbReference type="EMBL" id="PIQO01000006">
    <property type="protein sequence ID" value="PKR85066.1"/>
    <property type="molecule type" value="Genomic_DNA"/>
</dbReference>
<dbReference type="GO" id="GO:0005524">
    <property type="term" value="F:ATP binding"/>
    <property type="evidence" value="ECO:0007669"/>
    <property type="project" value="UniProtKB-KW"/>
</dbReference>
<dbReference type="InterPro" id="IPR051612">
    <property type="entry name" value="Teichoic_Acid_Biosynth"/>
</dbReference>
<dbReference type="Pfam" id="PF04464">
    <property type="entry name" value="Glyphos_transf"/>
    <property type="match status" value="1"/>
</dbReference>
<evidence type="ECO:0000259" key="7">
    <source>
        <dbReference type="Pfam" id="PF00534"/>
    </source>
</evidence>
<dbReference type="InterPro" id="IPR043148">
    <property type="entry name" value="TagF_C"/>
</dbReference>
<comment type="subcellular location">
    <subcellularLocation>
        <location evidence="1">Cell membrane</location>
        <topology evidence="1">Peripheral membrane protein</topology>
    </subcellularLocation>
</comment>
<reference evidence="8 9" key="1">
    <citation type="submission" date="2017-11" db="EMBL/GenBank/DDBJ databases">
        <title>Bacillus camelliae sp. nov., isolated from pu'er tea.</title>
        <authorList>
            <person name="Niu L."/>
        </authorList>
    </citation>
    <scope>NUCLEOTIDE SEQUENCE [LARGE SCALE GENOMIC DNA]</scope>
    <source>
        <strain evidence="8 9">7578-1</strain>
    </source>
</reference>
<organism evidence="8 9">
    <name type="scientific">Heyndrickxia camelliae</name>
    <dbReference type="NCBI Taxonomy" id="1707093"/>
    <lineage>
        <taxon>Bacteria</taxon>
        <taxon>Bacillati</taxon>
        <taxon>Bacillota</taxon>
        <taxon>Bacilli</taxon>
        <taxon>Bacillales</taxon>
        <taxon>Bacillaceae</taxon>
        <taxon>Heyndrickxia</taxon>
    </lineage>
</organism>
<keyword evidence="4" id="KW-0808">Transferase</keyword>
<dbReference type="PANTHER" id="PTHR37316:SF3">
    <property type="entry name" value="TEICHOIC ACID GLYCEROL-PHOSPHATE TRANSFERASE"/>
    <property type="match status" value="1"/>
</dbReference>
<dbReference type="OrthoDB" id="9811865at2"/>
<dbReference type="InterPro" id="IPR001296">
    <property type="entry name" value="Glyco_trans_1"/>
</dbReference>
<keyword evidence="6" id="KW-0472">Membrane</keyword>
<accession>A0A2N3LKD9</accession>
<keyword evidence="9" id="KW-1185">Reference proteome</keyword>
<gene>
    <name evidence="8" type="ORF">CWO92_09870</name>
</gene>
<evidence type="ECO:0000256" key="4">
    <source>
        <dbReference type="ARBA" id="ARBA00022679"/>
    </source>
</evidence>
<feature type="domain" description="Glycosyl transferase family 1" evidence="7">
    <location>
        <begin position="676"/>
        <end position="820"/>
    </location>
</feature>
<sequence>MKYGGEVLVKKATIVKKAKFVLSPMKKYVMDSGFRGRILYTKCLKSKPIQERTILYEAYHGQSMTGNPYAVFKYLIQHPKYKNYQHIWVIQDESVIHEEYKQIRNIKFIKKDSSKYITYLATAKYLINDTTFPYYFQKREGQIYANIWHGTPLKTMGLDIKKRGKTDHKNIQRNFLFTNFFVSPNKYTAEKLLHSHDVYSIFNGKVLDSGYPRVDLMFQANKDEMKKKLSVPPDKKVILYAPTWRGTLGNEKNESEKLLNDINMMQEQVGTEYAVLLKSHYYAHKFFEEQGLAHLCVPNKLDSNEVLSVVDILITDYSSIFFDFLPSKNPIIFYAYDVDEYQKDRGTYIPMDQLPGPLCIHLEEVIESIHNIENINQQYQDIYKKFLQEYCYHDDGNATSRFVDIVLEGKSSDKLFQTLSSKTKILIYCGGFLNNGITTSVINLLNAIDYDKYDVTILDYASNDKQEKWKNVEKLNKNVRFIHRVGTWNATLSEWYRHVLMLRRGAYTLSMKRLVPIEMYRRELERIIGNTTYDIGIDFSGYSPFWAALIAFGNFKKKSIYLHNDMGQEMNKKVNNKYPHRQNLKVIFSLYNYFDNVVSVSKLTNEQNKRSLNKVVKNIDERMTYVVNNIDYENILAGREEFSEELVIDFKNRKFMLSISQDHYNHLELTGYQIPDEKDINFITIGRLSPEKDHEKLIAAFSHIAARHSNAKLFIVGDGDLKTSLLELVRKLKLEEKVIFTGQITNPYALLHRCDCFVLSSNHEGQPMVLLEALTLGKPVIVTDIPGSRSVVEGGHGLIVDNSIKGLIDGMEHFLMGKELFEKQFDYVNYREEAMKMFYEKVCLPEDQTG</sequence>
<dbReference type="GO" id="GO:0016757">
    <property type="term" value="F:glycosyltransferase activity"/>
    <property type="evidence" value="ECO:0007669"/>
    <property type="project" value="InterPro"/>
</dbReference>
<proteinExistence type="inferred from homology"/>
<dbReference type="GO" id="GO:0008771">
    <property type="term" value="F:[citrate (pro-3S)-lyase] ligase activity"/>
    <property type="evidence" value="ECO:0007669"/>
    <property type="project" value="InterPro"/>
</dbReference>
<keyword evidence="8" id="KW-0946">Virion</keyword>
<protein>
    <submittedName>
        <fullName evidence="8">Spore coat protein CotS</fullName>
    </submittedName>
</protein>
<name>A0A2N3LKD9_9BACI</name>
<keyword evidence="5" id="KW-0777">Teichoic acid biosynthesis</keyword>
<dbReference type="CDD" id="cd03811">
    <property type="entry name" value="GT4_GT28_WabH-like"/>
    <property type="match status" value="1"/>
</dbReference>
<evidence type="ECO:0000256" key="5">
    <source>
        <dbReference type="ARBA" id="ARBA00022944"/>
    </source>
</evidence>
<dbReference type="Gene3D" id="3.40.50.12580">
    <property type="match status" value="1"/>
</dbReference>
<dbReference type="Proteomes" id="UP000233440">
    <property type="component" value="Unassembled WGS sequence"/>
</dbReference>
<dbReference type="GO" id="GO:0019350">
    <property type="term" value="P:teichoic acid biosynthetic process"/>
    <property type="evidence" value="ECO:0007669"/>
    <property type="project" value="UniProtKB-KW"/>
</dbReference>
<dbReference type="PANTHER" id="PTHR37316">
    <property type="entry name" value="TEICHOIC ACID GLYCEROL-PHOSPHATE PRIMASE"/>
    <property type="match status" value="1"/>
</dbReference>
<evidence type="ECO:0000313" key="8">
    <source>
        <dbReference type="EMBL" id="PKR85066.1"/>
    </source>
</evidence>
<comment type="caution">
    <text evidence="8">The sequence shown here is derived from an EMBL/GenBank/DDBJ whole genome shotgun (WGS) entry which is preliminary data.</text>
</comment>
<dbReference type="GO" id="GO:0005886">
    <property type="term" value="C:plasma membrane"/>
    <property type="evidence" value="ECO:0007669"/>
    <property type="project" value="UniProtKB-SubCell"/>
</dbReference>
<dbReference type="InterPro" id="IPR043149">
    <property type="entry name" value="TagF_N"/>
</dbReference>
<dbReference type="AlphaFoldDB" id="A0A2N3LKD9"/>
<evidence type="ECO:0000256" key="3">
    <source>
        <dbReference type="ARBA" id="ARBA00022475"/>
    </source>
</evidence>
<keyword evidence="3" id="KW-1003">Cell membrane</keyword>
<dbReference type="InterPro" id="IPR007554">
    <property type="entry name" value="Glycerophosphate_synth"/>
</dbReference>
<evidence type="ECO:0000256" key="2">
    <source>
        <dbReference type="ARBA" id="ARBA00010488"/>
    </source>
</evidence>